<organism evidence="8 9">
    <name type="scientific">Aurantiacibacter rhizosphaerae</name>
    <dbReference type="NCBI Taxonomy" id="2691582"/>
    <lineage>
        <taxon>Bacteria</taxon>
        <taxon>Pseudomonadati</taxon>
        <taxon>Pseudomonadota</taxon>
        <taxon>Alphaproteobacteria</taxon>
        <taxon>Sphingomonadales</taxon>
        <taxon>Erythrobacteraceae</taxon>
        <taxon>Aurantiacibacter</taxon>
    </lineage>
</organism>
<keyword evidence="3 6" id="KW-0812">Transmembrane</keyword>
<comment type="subcellular location">
    <subcellularLocation>
        <location evidence="1">Cell membrane</location>
        <topology evidence="1">Multi-pass membrane protein</topology>
    </subcellularLocation>
</comment>
<keyword evidence="4 6" id="KW-1133">Transmembrane helix</keyword>
<feature type="transmembrane region" description="Helical" evidence="6">
    <location>
        <begin position="206"/>
        <end position="229"/>
    </location>
</feature>
<name>A0A844XBH5_9SPHN</name>
<evidence type="ECO:0000313" key="9">
    <source>
        <dbReference type="Proteomes" id="UP000461409"/>
    </source>
</evidence>
<dbReference type="GO" id="GO:0005886">
    <property type="term" value="C:plasma membrane"/>
    <property type="evidence" value="ECO:0007669"/>
    <property type="project" value="UniProtKB-SubCell"/>
</dbReference>
<feature type="transmembrane region" description="Helical" evidence="6">
    <location>
        <begin position="113"/>
        <end position="132"/>
    </location>
</feature>
<evidence type="ECO:0000256" key="3">
    <source>
        <dbReference type="ARBA" id="ARBA00022692"/>
    </source>
</evidence>
<dbReference type="InterPro" id="IPR037185">
    <property type="entry name" value="EmrE-like"/>
</dbReference>
<feature type="domain" description="EamA" evidence="7">
    <location>
        <begin position="1"/>
        <end position="129"/>
    </location>
</feature>
<reference evidence="8 9" key="1">
    <citation type="submission" date="2019-12" db="EMBL/GenBank/DDBJ databases">
        <authorList>
            <person name="Lee S.D."/>
        </authorList>
    </citation>
    <scope>NUCLEOTIDE SEQUENCE [LARGE SCALE GENOMIC DNA]</scope>
    <source>
        <strain evidence="8 9">GH3-10</strain>
    </source>
</reference>
<dbReference type="InterPro" id="IPR051258">
    <property type="entry name" value="Diverse_Substrate_Transporter"/>
</dbReference>
<feature type="transmembrane region" description="Helical" evidence="6">
    <location>
        <begin position="147"/>
        <end position="164"/>
    </location>
</feature>
<evidence type="ECO:0000259" key="7">
    <source>
        <dbReference type="Pfam" id="PF00892"/>
    </source>
</evidence>
<dbReference type="SUPFAM" id="SSF103481">
    <property type="entry name" value="Multidrug resistance efflux transporter EmrE"/>
    <property type="match status" value="2"/>
</dbReference>
<evidence type="ECO:0000256" key="5">
    <source>
        <dbReference type="ARBA" id="ARBA00023136"/>
    </source>
</evidence>
<feature type="transmembrane region" description="Helical" evidence="6">
    <location>
        <begin position="236"/>
        <end position="253"/>
    </location>
</feature>
<feature type="transmembrane region" description="Helical" evidence="6">
    <location>
        <begin position="176"/>
        <end position="194"/>
    </location>
</feature>
<comment type="caution">
    <text evidence="8">The sequence shown here is derived from an EMBL/GenBank/DDBJ whole genome shotgun (WGS) entry which is preliminary data.</text>
</comment>
<sequence>MLAILLWGGNAIIAKASATIIAPAELNFARWLLAALLLAPFAALQIMRNRAALVRQLPRLCVLGLFGSALFPFLMYVAAGYTTATKVGIIQTLMPLIAIGLSAAFFRGAIGRGVLAGAALSMAGVIVVITNGQPGMLLMQSPNRGDLIMLAATACFALYSVLLARWRGPIPMAASMFVQACTAVAAMVPIMLLTEAKDLEPAAVPLIAYAGVLGSVAAPLLWMQGVALIGSSRASLLFNLLPLVTAGLAVVLLGEPLSAPLIIGAMLLLAGVVMAEQAAKKLPTHSANN</sequence>
<reference evidence="8 9" key="2">
    <citation type="submission" date="2020-02" db="EMBL/GenBank/DDBJ databases">
        <title>Erythrobacter dongmakensis sp. nov., isolated from a tidal mudflat.</title>
        <authorList>
            <person name="Kim I.S."/>
        </authorList>
    </citation>
    <scope>NUCLEOTIDE SEQUENCE [LARGE SCALE GENOMIC DNA]</scope>
    <source>
        <strain evidence="8 9">GH3-10</strain>
    </source>
</reference>
<proteinExistence type="predicted"/>
<dbReference type="AlphaFoldDB" id="A0A844XBH5"/>
<keyword evidence="2" id="KW-1003">Cell membrane</keyword>
<evidence type="ECO:0000313" key="8">
    <source>
        <dbReference type="EMBL" id="MWV26865.1"/>
    </source>
</evidence>
<feature type="transmembrane region" description="Helical" evidence="6">
    <location>
        <begin position="60"/>
        <end position="81"/>
    </location>
</feature>
<dbReference type="PANTHER" id="PTHR42920">
    <property type="entry name" value="OS03G0707200 PROTEIN-RELATED"/>
    <property type="match status" value="1"/>
</dbReference>
<dbReference type="Pfam" id="PF00892">
    <property type="entry name" value="EamA"/>
    <property type="match status" value="2"/>
</dbReference>
<feature type="transmembrane region" description="Helical" evidence="6">
    <location>
        <begin position="87"/>
        <end position="106"/>
    </location>
</feature>
<feature type="transmembrane region" description="Helical" evidence="6">
    <location>
        <begin position="28"/>
        <end position="48"/>
    </location>
</feature>
<gene>
    <name evidence="8" type="ORF">GRF63_03000</name>
</gene>
<keyword evidence="5 6" id="KW-0472">Membrane</keyword>
<dbReference type="Proteomes" id="UP000461409">
    <property type="component" value="Unassembled WGS sequence"/>
</dbReference>
<dbReference type="PANTHER" id="PTHR42920:SF11">
    <property type="entry name" value="INNER MEMBRANE PROTEIN YTFF"/>
    <property type="match status" value="1"/>
</dbReference>
<keyword evidence="9" id="KW-1185">Reference proteome</keyword>
<feature type="transmembrane region" description="Helical" evidence="6">
    <location>
        <begin position="259"/>
        <end position="275"/>
    </location>
</feature>
<dbReference type="EMBL" id="WUBR01000001">
    <property type="protein sequence ID" value="MWV26865.1"/>
    <property type="molecule type" value="Genomic_DNA"/>
</dbReference>
<evidence type="ECO:0000256" key="1">
    <source>
        <dbReference type="ARBA" id="ARBA00004651"/>
    </source>
</evidence>
<evidence type="ECO:0000256" key="4">
    <source>
        <dbReference type="ARBA" id="ARBA00022989"/>
    </source>
</evidence>
<dbReference type="RefSeq" id="WP_160484494.1">
    <property type="nucleotide sequence ID" value="NZ_WUBR01000001.1"/>
</dbReference>
<dbReference type="InterPro" id="IPR000620">
    <property type="entry name" value="EamA_dom"/>
</dbReference>
<evidence type="ECO:0000256" key="2">
    <source>
        <dbReference type="ARBA" id="ARBA00022475"/>
    </source>
</evidence>
<protein>
    <submittedName>
        <fullName evidence="8">EamA family transporter</fullName>
    </submittedName>
</protein>
<evidence type="ECO:0000256" key="6">
    <source>
        <dbReference type="SAM" id="Phobius"/>
    </source>
</evidence>
<accession>A0A844XBH5</accession>
<feature type="domain" description="EamA" evidence="7">
    <location>
        <begin position="144"/>
        <end position="274"/>
    </location>
</feature>